<sequence length="147" mass="17266">MQKFDELWQVIETRVCENNDITQQELTNDESARGNAARQRIAHIFTLEVLLSRHRDKYASPYMSLAGEEALWHLIFKRTGWKPFEIKQLSFSDAMFVIAELFREENLPADVRGILRANGLRDQAYSLYEFSEKDWAPRENENILKGK</sequence>
<organism evidence="1">
    <name type="scientific">Phytobacter massiliensis</name>
    <dbReference type="NCBI Taxonomy" id="1485952"/>
    <lineage>
        <taxon>Bacteria</taxon>
        <taxon>Pseudomonadati</taxon>
        <taxon>Pseudomonadota</taxon>
        <taxon>Gammaproteobacteria</taxon>
        <taxon>Enterobacterales</taxon>
        <taxon>Enterobacteriaceae</taxon>
        <taxon>Phytobacter</taxon>
    </lineage>
</organism>
<accession>A0A6N3HTZ8</accession>
<evidence type="ECO:0000313" key="1">
    <source>
        <dbReference type="EMBL" id="VYU79951.1"/>
    </source>
</evidence>
<proteinExistence type="predicted"/>
<name>A0A6N3HTZ8_9ENTR</name>
<dbReference type="NCBIfam" id="NF033230">
    <property type="entry name" value="phage_region_01"/>
    <property type="match status" value="1"/>
</dbReference>
<gene>
    <name evidence="1" type="ORF">EMLFYP7_04369</name>
</gene>
<dbReference type="EMBL" id="CACRTZ010000037">
    <property type="protein sequence ID" value="VYU79951.1"/>
    <property type="molecule type" value="Genomic_DNA"/>
</dbReference>
<dbReference type="InterPro" id="IPR059241">
    <property type="entry name" value="SfIV_phage_associated"/>
</dbReference>
<dbReference type="RefSeq" id="WP_156567552.1">
    <property type="nucleotide sequence ID" value="NZ_CACRTZ010000037.1"/>
</dbReference>
<reference evidence="1" key="1">
    <citation type="submission" date="2019-11" db="EMBL/GenBank/DDBJ databases">
        <authorList>
            <person name="Feng L."/>
        </authorList>
    </citation>
    <scope>NUCLEOTIDE SEQUENCE</scope>
    <source>
        <strain evidence="1">EMassiliensisLFYP7</strain>
    </source>
</reference>
<protein>
    <submittedName>
        <fullName evidence="1">Uncharacterized protein</fullName>
    </submittedName>
</protein>
<dbReference type="AlphaFoldDB" id="A0A6N3HTZ8"/>